<sequence length="138" mass="15315">MLTTTFTPNYSSHSFGTNDGVRTSIYGRRKGIFGNLATVLLYHYCWMLGSSIYSNHVIAAFHWLEDVCTVSFSVISCPGTGDMIDSSFCSASTRPVAFKLTRVLPGSFNSRTHIECGDDGFCLWRFLSAECVLSKKRS</sequence>
<evidence type="ECO:0000313" key="1">
    <source>
        <dbReference type="EMBL" id="KAK8966902.1"/>
    </source>
</evidence>
<reference evidence="1 2" key="1">
    <citation type="journal article" date="2022" name="Nat. Plants">
        <title>Genomes of leafy and leafless Platanthera orchids illuminate the evolution of mycoheterotrophy.</title>
        <authorList>
            <person name="Li M.H."/>
            <person name="Liu K.W."/>
            <person name="Li Z."/>
            <person name="Lu H.C."/>
            <person name="Ye Q.L."/>
            <person name="Zhang D."/>
            <person name="Wang J.Y."/>
            <person name="Li Y.F."/>
            <person name="Zhong Z.M."/>
            <person name="Liu X."/>
            <person name="Yu X."/>
            <person name="Liu D.K."/>
            <person name="Tu X.D."/>
            <person name="Liu B."/>
            <person name="Hao Y."/>
            <person name="Liao X.Y."/>
            <person name="Jiang Y.T."/>
            <person name="Sun W.H."/>
            <person name="Chen J."/>
            <person name="Chen Y.Q."/>
            <person name="Ai Y."/>
            <person name="Zhai J.W."/>
            <person name="Wu S.S."/>
            <person name="Zhou Z."/>
            <person name="Hsiao Y.Y."/>
            <person name="Wu W.L."/>
            <person name="Chen Y.Y."/>
            <person name="Lin Y.F."/>
            <person name="Hsu J.L."/>
            <person name="Li C.Y."/>
            <person name="Wang Z.W."/>
            <person name="Zhao X."/>
            <person name="Zhong W.Y."/>
            <person name="Ma X.K."/>
            <person name="Ma L."/>
            <person name="Huang J."/>
            <person name="Chen G.Z."/>
            <person name="Huang M.Z."/>
            <person name="Huang L."/>
            <person name="Peng D.H."/>
            <person name="Luo Y.B."/>
            <person name="Zou S.Q."/>
            <person name="Chen S.P."/>
            <person name="Lan S."/>
            <person name="Tsai W.C."/>
            <person name="Van de Peer Y."/>
            <person name="Liu Z.J."/>
        </authorList>
    </citation>
    <scope>NUCLEOTIDE SEQUENCE [LARGE SCALE GENOMIC DNA]</scope>
    <source>
        <strain evidence="1">Lor288</strain>
    </source>
</reference>
<name>A0ABR2MRR5_9ASPA</name>
<organism evidence="1 2">
    <name type="scientific">Platanthera guangdongensis</name>
    <dbReference type="NCBI Taxonomy" id="2320717"/>
    <lineage>
        <taxon>Eukaryota</taxon>
        <taxon>Viridiplantae</taxon>
        <taxon>Streptophyta</taxon>
        <taxon>Embryophyta</taxon>
        <taxon>Tracheophyta</taxon>
        <taxon>Spermatophyta</taxon>
        <taxon>Magnoliopsida</taxon>
        <taxon>Liliopsida</taxon>
        <taxon>Asparagales</taxon>
        <taxon>Orchidaceae</taxon>
        <taxon>Orchidoideae</taxon>
        <taxon>Orchideae</taxon>
        <taxon>Orchidinae</taxon>
        <taxon>Platanthera</taxon>
    </lineage>
</organism>
<keyword evidence="2" id="KW-1185">Reference proteome</keyword>
<comment type="caution">
    <text evidence="1">The sequence shown here is derived from an EMBL/GenBank/DDBJ whole genome shotgun (WGS) entry which is preliminary data.</text>
</comment>
<protein>
    <submittedName>
        <fullName evidence="1">Uncharacterized protein</fullName>
    </submittedName>
</protein>
<accession>A0ABR2MRR5</accession>
<dbReference type="Proteomes" id="UP001412067">
    <property type="component" value="Unassembled WGS sequence"/>
</dbReference>
<evidence type="ECO:0000313" key="2">
    <source>
        <dbReference type="Proteomes" id="UP001412067"/>
    </source>
</evidence>
<gene>
    <name evidence="1" type="ORF">KSP40_PGU009125</name>
</gene>
<dbReference type="EMBL" id="JBBWWR010000005">
    <property type="protein sequence ID" value="KAK8966902.1"/>
    <property type="molecule type" value="Genomic_DNA"/>
</dbReference>
<proteinExistence type="predicted"/>